<dbReference type="SUPFAM" id="SSF81301">
    <property type="entry name" value="Nucleotidyltransferase"/>
    <property type="match status" value="1"/>
</dbReference>
<feature type="domain" description="Polymerase beta nucleotidyltransferase" evidence="1">
    <location>
        <begin position="23"/>
        <end position="92"/>
    </location>
</feature>
<gene>
    <name evidence="2" type="ORF">CXB77_04250</name>
</gene>
<evidence type="ECO:0000313" key="3">
    <source>
        <dbReference type="Proteomes" id="UP000239936"/>
    </source>
</evidence>
<dbReference type="OrthoDB" id="14556at2"/>
<dbReference type="Pfam" id="PF18765">
    <property type="entry name" value="Polbeta"/>
    <property type="match status" value="1"/>
</dbReference>
<dbReference type="Gene3D" id="3.30.460.10">
    <property type="entry name" value="Beta Polymerase, domain 2"/>
    <property type="match status" value="1"/>
</dbReference>
<dbReference type="InterPro" id="IPR043519">
    <property type="entry name" value="NT_sf"/>
</dbReference>
<comment type="caution">
    <text evidence="2">The sequence shown here is derived from an EMBL/GenBank/DDBJ whole genome shotgun (WGS) entry which is preliminary data.</text>
</comment>
<dbReference type="AlphaFoldDB" id="A0A2S7XUQ8"/>
<dbReference type="EMBL" id="PPGH01000018">
    <property type="protein sequence ID" value="PQJ97171.1"/>
    <property type="molecule type" value="Genomic_DNA"/>
</dbReference>
<protein>
    <submittedName>
        <fullName evidence="2">DNA polymerase III subunit beta</fullName>
    </submittedName>
</protein>
<evidence type="ECO:0000259" key="1">
    <source>
        <dbReference type="Pfam" id="PF18765"/>
    </source>
</evidence>
<evidence type="ECO:0000313" key="2">
    <source>
        <dbReference type="EMBL" id="PQJ97171.1"/>
    </source>
</evidence>
<accession>A0A2S7XUQ8</accession>
<reference evidence="2 3" key="1">
    <citation type="submission" date="2018-01" db="EMBL/GenBank/DDBJ databases">
        <title>The complete genome sequence of Chromatium okenii LaCa, a purple sulfur bacterium with a turbulent life.</title>
        <authorList>
            <person name="Luedin S.M."/>
            <person name="Liechti N."/>
            <person name="Storelli N."/>
            <person name="Danza F."/>
            <person name="Wittwer M."/>
            <person name="Pothier J.F."/>
            <person name="Tonolla M.A."/>
        </authorList>
    </citation>
    <scope>NUCLEOTIDE SEQUENCE [LARGE SCALE GENOMIC DNA]</scope>
    <source>
        <strain evidence="2 3">LaCa</strain>
    </source>
</reference>
<dbReference type="Proteomes" id="UP000239936">
    <property type="component" value="Unassembled WGS sequence"/>
</dbReference>
<keyword evidence="3" id="KW-1185">Reference proteome</keyword>
<sequence length="93" mass="10449">MRLTIIEQETIHQAITAVDPNAEIYLFGSRTDDQARGGDIDLFVLSNRIDLMNKLEILAQLHRHLGEQKIDVMIESDTAHPLAQIATKSGIRL</sequence>
<name>A0A2S7XUQ8_9GAMM</name>
<dbReference type="InterPro" id="IPR041633">
    <property type="entry name" value="Polbeta"/>
</dbReference>
<proteinExistence type="predicted"/>
<organism evidence="2 3">
    <name type="scientific">Chromatium okenii</name>
    <dbReference type="NCBI Taxonomy" id="61644"/>
    <lineage>
        <taxon>Bacteria</taxon>
        <taxon>Pseudomonadati</taxon>
        <taxon>Pseudomonadota</taxon>
        <taxon>Gammaproteobacteria</taxon>
        <taxon>Chromatiales</taxon>
        <taxon>Chromatiaceae</taxon>
        <taxon>Chromatium</taxon>
    </lineage>
</organism>
<dbReference type="RefSeq" id="WP_105072911.1">
    <property type="nucleotide sequence ID" value="NZ_JAFLKP010000411.1"/>
</dbReference>